<evidence type="ECO:0000313" key="1">
    <source>
        <dbReference type="EMBL" id="KZS91458.1"/>
    </source>
</evidence>
<dbReference type="AlphaFoldDB" id="A0A164SGJ7"/>
<evidence type="ECO:0000313" key="2">
    <source>
        <dbReference type="Proteomes" id="UP000076722"/>
    </source>
</evidence>
<dbReference type="Proteomes" id="UP000076722">
    <property type="component" value="Unassembled WGS sequence"/>
</dbReference>
<keyword evidence="2" id="KW-1185">Reference proteome</keyword>
<gene>
    <name evidence="1" type="ORF">SISNIDRAFT_487436</name>
</gene>
<name>A0A164SGJ7_9AGAM</name>
<dbReference type="EMBL" id="KV419415">
    <property type="protein sequence ID" value="KZS91458.1"/>
    <property type="molecule type" value="Genomic_DNA"/>
</dbReference>
<sequence>MQFVLSHELRPFHFTCEMFDAIISSNALFETMAFRELLILACLDPTLSERIRRLVRDRFLNTFERILPHFKEFCDFWDRKPIYLVGHAALYFLTRDERCTSNNIDFVTNFEYGPLLLQRLRDHDFSHVPKSCYQEEKDTSMPSGVQNRYRMERTAGKTLFQINVLESSVRDPLHTIVHYPSTHLMNFLTNNAVVSLYADLTFENIGIMRDADDNFDHNGFKILTEVDNHRTAYSACTLYRRVVYDRHTMFYHFDNNMYDNLLAPRLSKYEWNLWQKSPCSYANCQYCCPFETYKDPHKCPSLLEYLRYLVAVRKNKTNKMR</sequence>
<proteinExistence type="predicted"/>
<dbReference type="OrthoDB" id="3183574at2759"/>
<accession>A0A164SGJ7</accession>
<protein>
    <submittedName>
        <fullName evidence="1">Uncharacterized protein</fullName>
    </submittedName>
</protein>
<reference evidence="1 2" key="1">
    <citation type="journal article" date="2016" name="Mol. Biol. Evol.">
        <title>Comparative Genomics of Early-Diverging Mushroom-Forming Fungi Provides Insights into the Origins of Lignocellulose Decay Capabilities.</title>
        <authorList>
            <person name="Nagy L.G."/>
            <person name="Riley R."/>
            <person name="Tritt A."/>
            <person name="Adam C."/>
            <person name="Daum C."/>
            <person name="Floudas D."/>
            <person name="Sun H."/>
            <person name="Yadav J.S."/>
            <person name="Pangilinan J."/>
            <person name="Larsson K.H."/>
            <person name="Matsuura K."/>
            <person name="Barry K."/>
            <person name="Labutti K."/>
            <person name="Kuo R."/>
            <person name="Ohm R.A."/>
            <person name="Bhattacharya S.S."/>
            <person name="Shirouzu T."/>
            <person name="Yoshinaga Y."/>
            <person name="Martin F.M."/>
            <person name="Grigoriev I.V."/>
            <person name="Hibbett D.S."/>
        </authorList>
    </citation>
    <scope>NUCLEOTIDE SEQUENCE [LARGE SCALE GENOMIC DNA]</scope>
    <source>
        <strain evidence="1 2">HHB9708</strain>
    </source>
</reference>
<organism evidence="1 2">
    <name type="scientific">Sistotremastrum niveocremeum HHB9708</name>
    <dbReference type="NCBI Taxonomy" id="1314777"/>
    <lineage>
        <taxon>Eukaryota</taxon>
        <taxon>Fungi</taxon>
        <taxon>Dikarya</taxon>
        <taxon>Basidiomycota</taxon>
        <taxon>Agaricomycotina</taxon>
        <taxon>Agaricomycetes</taxon>
        <taxon>Sistotremastrales</taxon>
        <taxon>Sistotremastraceae</taxon>
        <taxon>Sertulicium</taxon>
        <taxon>Sertulicium niveocremeum</taxon>
    </lineage>
</organism>